<accession>X1VE48</accession>
<organism evidence="1">
    <name type="scientific">marine sediment metagenome</name>
    <dbReference type="NCBI Taxonomy" id="412755"/>
    <lineage>
        <taxon>unclassified sequences</taxon>
        <taxon>metagenomes</taxon>
        <taxon>ecological metagenomes</taxon>
    </lineage>
</organism>
<feature type="non-terminal residue" evidence="1">
    <location>
        <position position="42"/>
    </location>
</feature>
<sequence>MCTNGQEHAEKALNFAGQLFRYTKPETGIVTVVRRFIHPPKR</sequence>
<name>X1VE48_9ZZZZ</name>
<proteinExistence type="predicted"/>
<protein>
    <submittedName>
        <fullName evidence="1">Uncharacterized protein</fullName>
    </submittedName>
</protein>
<reference evidence="1" key="1">
    <citation type="journal article" date="2014" name="Front. Microbiol.">
        <title>High frequency of phylogenetically diverse reductive dehalogenase-homologous genes in deep subseafloor sedimentary metagenomes.</title>
        <authorList>
            <person name="Kawai M."/>
            <person name="Futagami T."/>
            <person name="Toyoda A."/>
            <person name="Takaki Y."/>
            <person name="Nishi S."/>
            <person name="Hori S."/>
            <person name="Arai W."/>
            <person name="Tsubouchi T."/>
            <person name="Morono Y."/>
            <person name="Uchiyama I."/>
            <person name="Ito T."/>
            <person name="Fujiyama A."/>
            <person name="Inagaki F."/>
            <person name="Takami H."/>
        </authorList>
    </citation>
    <scope>NUCLEOTIDE SEQUENCE</scope>
    <source>
        <strain evidence="1">Expedition CK06-06</strain>
    </source>
</reference>
<comment type="caution">
    <text evidence="1">The sequence shown here is derived from an EMBL/GenBank/DDBJ whole genome shotgun (WGS) entry which is preliminary data.</text>
</comment>
<evidence type="ECO:0000313" key="1">
    <source>
        <dbReference type="EMBL" id="GAJ15932.1"/>
    </source>
</evidence>
<gene>
    <name evidence="1" type="ORF">S12H4_46468</name>
</gene>
<dbReference type="AlphaFoldDB" id="X1VE48"/>
<dbReference type="EMBL" id="BARW01028836">
    <property type="protein sequence ID" value="GAJ15932.1"/>
    <property type="molecule type" value="Genomic_DNA"/>
</dbReference>